<sequence length="121" mass="13880">MLIVFFDINGIVMTEWVPEGQPTLLFDSFGNIARMSTPVLEHASNSPDLAPCDFYLFPKIKSALKGIRFESMEEVKQKSAELLNGLTKTDFQHCLEQWKKRMKRCVKRGGEYIEGEHLVVE</sequence>
<dbReference type="GO" id="GO:0003676">
    <property type="term" value="F:nucleic acid binding"/>
    <property type="evidence" value="ECO:0007669"/>
    <property type="project" value="InterPro"/>
</dbReference>
<dbReference type="PANTHER" id="PTHR46060:SF1">
    <property type="entry name" value="MARINER MOS1 TRANSPOSASE-LIKE PROTEIN"/>
    <property type="match status" value="1"/>
</dbReference>
<dbReference type="Gene3D" id="3.30.420.10">
    <property type="entry name" value="Ribonuclease H-like superfamily/Ribonuclease H"/>
    <property type="match status" value="1"/>
</dbReference>
<organism evidence="1 2">
    <name type="scientific">Cinara cedri</name>
    <dbReference type="NCBI Taxonomy" id="506608"/>
    <lineage>
        <taxon>Eukaryota</taxon>
        <taxon>Metazoa</taxon>
        <taxon>Ecdysozoa</taxon>
        <taxon>Arthropoda</taxon>
        <taxon>Hexapoda</taxon>
        <taxon>Insecta</taxon>
        <taxon>Pterygota</taxon>
        <taxon>Neoptera</taxon>
        <taxon>Paraneoptera</taxon>
        <taxon>Hemiptera</taxon>
        <taxon>Sternorrhyncha</taxon>
        <taxon>Aphidomorpha</taxon>
        <taxon>Aphidoidea</taxon>
        <taxon>Aphididae</taxon>
        <taxon>Lachninae</taxon>
        <taxon>Cinara</taxon>
    </lineage>
</organism>
<dbReference type="OrthoDB" id="10017160at2759"/>
<dbReference type="AlphaFoldDB" id="A0A5E4MZE8"/>
<dbReference type="InterPro" id="IPR036397">
    <property type="entry name" value="RNaseH_sf"/>
</dbReference>
<dbReference type="EMBL" id="CABPRJ010001454">
    <property type="protein sequence ID" value="VVC37755.1"/>
    <property type="molecule type" value="Genomic_DNA"/>
</dbReference>
<evidence type="ECO:0000313" key="1">
    <source>
        <dbReference type="EMBL" id="VVC37755.1"/>
    </source>
</evidence>
<keyword evidence="2" id="KW-1185">Reference proteome</keyword>
<accession>A0A5E4MZE8</accession>
<evidence type="ECO:0000313" key="2">
    <source>
        <dbReference type="Proteomes" id="UP000325440"/>
    </source>
</evidence>
<protein>
    <submittedName>
        <fullName evidence="1">Uncharacterized protein</fullName>
    </submittedName>
</protein>
<dbReference type="Proteomes" id="UP000325440">
    <property type="component" value="Unassembled WGS sequence"/>
</dbReference>
<proteinExistence type="predicted"/>
<name>A0A5E4MZE8_9HEMI</name>
<dbReference type="PANTHER" id="PTHR46060">
    <property type="entry name" value="MARINER MOS1 TRANSPOSASE-LIKE PROTEIN"/>
    <property type="match status" value="1"/>
</dbReference>
<gene>
    <name evidence="1" type="ORF">CINCED_3A002261</name>
</gene>
<reference evidence="1 2" key="1">
    <citation type="submission" date="2019-08" db="EMBL/GenBank/DDBJ databases">
        <authorList>
            <person name="Alioto T."/>
            <person name="Alioto T."/>
            <person name="Gomez Garrido J."/>
        </authorList>
    </citation>
    <scope>NUCLEOTIDE SEQUENCE [LARGE SCALE GENOMIC DNA]</scope>
</reference>
<dbReference type="InterPro" id="IPR052709">
    <property type="entry name" value="Transposase-MT_Hybrid"/>
</dbReference>